<gene>
    <name evidence="1" type="ordered locus">CNI00035</name>
</gene>
<dbReference type="EMBL" id="AE017349">
    <property type="protein sequence ID" value="ALO60760.1"/>
    <property type="molecule type" value="Genomic_DNA"/>
</dbReference>
<sequence>MYMEIQLPEYRSQQACISTTDLCFHSRLVSPQWIEKNIENVSFAYHPSSCITFASVCHRHSKDGWDLKPALLIEVKSSMERYVFCLTLQRCLPNLPTPRCHFLLPALFIFDVASCFLLSGLESFYLDAIIHSMLKVIFEGLMRRDESLEQATSANIAERRYMANDYTNWMTRRIGLSLMPAHRLWSTTHSKLFIHYPSPGLT</sequence>
<dbReference type="GeneID" id="36393026"/>
<evidence type="ECO:0000313" key="2">
    <source>
        <dbReference type="Proteomes" id="UP000002149"/>
    </source>
</evidence>
<dbReference type="KEGG" id="cne:CNI00035"/>
<dbReference type="InParanoid" id="A0A0S2LIY5"/>
<dbReference type="RefSeq" id="XP_024514395.1">
    <property type="nucleotide sequence ID" value="XM_024658721.1"/>
</dbReference>
<accession>A0A0S2LIY5</accession>
<reference evidence="1 2" key="1">
    <citation type="journal article" date="2005" name="Science">
        <title>The genome of the basidiomycetous yeast and human pathogen Cryptococcus neoformans.</title>
        <authorList>
            <person name="Loftus B.J."/>
            <person name="Fung E."/>
            <person name="Roncaglia P."/>
            <person name="Rowley D."/>
            <person name="Amedeo P."/>
            <person name="Bruno D."/>
            <person name="Vamathevan J."/>
            <person name="Miranda M."/>
            <person name="Anderson I.J."/>
            <person name="Fraser J.A."/>
            <person name="Allen J.E."/>
            <person name="Bosdet I.E."/>
            <person name="Brent M.R."/>
            <person name="Chiu R."/>
            <person name="Doering T.L."/>
            <person name="Donlin M.J."/>
            <person name="D'Souza C.A."/>
            <person name="Fox D.S."/>
            <person name="Grinberg V."/>
            <person name="Fu J."/>
            <person name="Fukushima M."/>
            <person name="Haas B.J."/>
            <person name="Huang J.C."/>
            <person name="Janbon G."/>
            <person name="Jones S.J."/>
            <person name="Koo H.L."/>
            <person name="Krzywinski M.I."/>
            <person name="Kwon-Chung J.K."/>
            <person name="Lengeler K.B."/>
            <person name="Maiti R."/>
            <person name="Marra M.A."/>
            <person name="Marra R.E."/>
            <person name="Mathewson C.A."/>
            <person name="Mitchell T.G."/>
            <person name="Pertea M."/>
            <person name="Riggs F.R."/>
            <person name="Salzberg S.L."/>
            <person name="Schein J.E."/>
            <person name="Shvartsbeyn A."/>
            <person name="Shin H."/>
            <person name="Shumway M."/>
            <person name="Specht C.A."/>
            <person name="Suh B.B."/>
            <person name="Tenney A."/>
            <person name="Utterback T.R."/>
            <person name="Wickes B.L."/>
            <person name="Wortman J.R."/>
            <person name="Wye N.H."/>
            <person name="Kronstad J.W."/>
            <person name="Lodge J.K."/>
            <person name="Heitman J."/>
            <person name="Davis R.W."/>
            <person name="Fraser C.M."/>
            <person name="Hyman R.W."/>
        </authorList>
    </citation>
    <scope>NUCLEOTIDE SEQUENCE [LARGE SCALE GENOMIC DNA]</scope>
    <source>
        <strain evidence="2">JEC21 / ATCC MYA-565</strain>
    </source>
</reference>
<dbReference type="PaxDb" id="214684-A0A0S2LIY5"/>
<organism evidence="1 2">
    <name type="scientific">Cryptococcus deneoformans (strain JEC21 / ATCC MYA-565)</name>
    <name type="common">Cryptococcus neoformans var. neoformans serotype D</name>
    <dbReference type="NCBI Taxonomy" id="214684"/>
    <lineage>
        <taxon>Eukaryota</taxon>
        <taxon>Fungi</taxon>
        <taxon>Dikarya</taxon>
        <taxon>Basidiomycota</taxon>
        <taxon>Agaricomycotina</taxon>
        <taxon>Tremellomycetes</taxon>
        <taxon>Tremellales</taxon>
        <taxon>Cryptococcaceae</taxon>
        <taxon>Cryptococcus</taxon>
        <taxon>Cryptococcus neoformans species complex</taxon>
    </lineage>
</organism>
<dbReference type="Proteomes" id="UP000002149">
    <property type="component" value="Chromosome 9"/>
</dbReference>
<dbReference type="AlphaFoldDB" id="A0A0S2LIY5"/>
<keyword evidence="2" id="KW-1185">Reference proteome</keyword>
<protein>
    <submittedName>
        <fullName evidence="1">Uncharacterized protein</fullName>
    </submittedName>
</protein>
<dbReference type="VEuPathDB" id="FungiDB:CNI00035"/>
<proteinExistence type="predicted"/>
<evidence type="ECO:0000313" key="1">
    <source>
        <dbReference type="EMBL" id="ALO60760.1"/>
    </source>
</evidence>
<name>A0A0S2LIY5_CRYD1</name>